<name>A0A2P6PFJ3_ROSCH</name>
<comment type="caution">
    <text evidence="2">The sequence shown here is derived from an EMBL/GenBank/DDBJ whole genome shotgun (WGS) entry which is preliminary data.</text>
</comment>
<feature type="transmembrane region" description="Helical" evidence="1">
    <location>
        <begin position="136"/>
        <end position="157"/>
    </location>
</feature>
<accession>A0A2P6PFJ3</accession>
<dbReference type="EMBL" id="PDCK01000045">
    <property type="protein sequence ID" value="PRQ20678.1"/>
    <property type="molecule type" value="Genomic_DNA"/>
</dbReference>
<gene>
    <name evidence="2" type="ORF">RchiOBHm_Chr7g0230771</name>
</gene>
<organism evidence="2 3">
    <name type="scientific">Rosa chinensis</name>
    <name type="common">China rose</name>
    <dbReference type="NCBI Taxonomy" id="74649"/>
    <lineage>
        <taxon>Eukaryota</taxon>
        <taxon>Viridiplantae</taxon>
        <taxon>Streptophyta</taxon>
        <taxon>Embryophyta</taxon>
        <taxon>Tracheophyta</taxon>
        <taxon>Spermatophyta</taxon>
        <taxon>Magnoliopsida</taxon>
        <taxon>eudicotyledons</taxon>
        <taxon>Gunneridae</taxon>
        <taxon>Pentapetalae</taxon>
        <taxon>rosids</taxon>
        <taxon>fabids</taxon>
        <taxon>Rosales</taxon>
        <taxon>Rosaceae</taxon>
        <taxon>Rosoideae</taxon>
        <taxon>Rosoideae incertae sedis</taxon>
        <taxon>Rosa</taxon>
    </lineage>
</organism>
<dbReference type="AlphaFoldDB" id="A0A2P6PFJ3"/>
<dbReference type="Proteomes" id="UP000238479">
    <property type="component" value="Chromosome 7"/>
</dbReference>
<protein>
    <submittedName>
        <fullName evidence="2">Uncharacterized protein</fullName>
    </submittedName>
</protein>
<reference evidence="2 3" key="1">
    <citation type="journal article" date="2018" name="Nat. Genet.">
        <title>The Rosa genome provides new insights in the design of modern roses.</title>
        <authorList>
            <person name="Bendahmane M."/>
        </authorList>
    </citation>
    <scope>NUCLEOTIDE SEQUENCE [LARGE SCALE GENOMIC DNA]</scope>
    <source>
        <strain evidence="3">cv. Old Blush</strain>
    </source>
</reference>
<feature type="transmembrane region" description="Helical" evidence="1">
    <location>
        <begin position="163"/>
        <end position="182"/>
    </location>
</feature>
<evidence type="ECO:0000256" key="1">
    <source>
        <dbReference type="SAM" id="Phobius"/>
    </source>
</evidence>
<keyword evidence="1" id="KW-1133">Transmembrane helix</keyword>
<keyword evidence="1" id="KW-0472">Membrane</keyword>
<dbReference type="Gramene" id="PRQ20678">
    <property type="protein sequence ID" value="PRQ20678"/>
    <property type="gene ID" value="RchiOBHm_Chr7g0230771"/>
</dbReference>
<sequence>MFLPLVREFSPPSLFLASGGGISTIWQDGFSSLSDPSCGDEGGVVRRHLPNFLSQAPDGGHEDDLVPNQKWICSSGFVVEVDGGVCCLTMLWVVATEVCRRLWGLARAWTLVGLVPSRRFSLGFPFDGGGGANLAVVVRVIWLTVVAGWTFTAAAGWSFLQALWNPSFVGLGFLMAWVGIWWTRLFSAHLKIKVLFYILFLVIIPLFYKGV</sequence>
<proteinExistence type="predicted"/>
<keyword evidence="1" id="KW-0812">Transmembrane</keyword>
<evidence type="ECO:0000313" key="3">
    <source>
        <dbReference type="Proteomes" id="UP000238479"/>
    </source>
</evidence>
<evidence type="ECO:0000313" key="2">
    <source>
        <dbReference type="EMBL" id="PRQ20678.1"/>
    </source>
</evidence>
<keyword evidence="3" id="KW-1185">Reference proteome</keyword>
<feature type="transmembrane region" description="Helical" evidence="1">
    <location>
        <begin position="194"/>
        <end position="210"/>
    </location>
</feature>